<protein>
    <submittedName>
        <fullName evidence="1">2593_t:CDS:1</fullName>
    </submittedName>
</protein>
<dbReference type="Proteomes" id="UP000789570">
    <property type="component" value="Unassembled WGS sequence"/>
</dbReference>
<dbReference type="EMBL" id="CAJVPQ010001749">
    <property type="protein sequence ID" value="CAG8568044.1"/>
    <property type="molecule type" value="Genomic_DNA"/>
</dbReference>
<evidence type="ECO:0000313" key="1">
    <source>
        <dbReference type="EMBL" id="CAG8568044.1"/>
    </source>
</evidence>
<name>A0A9N9BJ16_9GLOM</name>
<accession>A0A9N9BJ16</accession>
<evidence type="ECO:0000313" key="2">
    <source>
        <dbReference type="Proteomes" id="UP000789570"/>
    </source>
</evidence>
<organism evidence="1 2">
    <name type="scientific">Funneliformis caledonium</name>
    <dbReference type="NCBI Taxonomy" id="1117310"/>
    <lineage>
        <taxon>Eukaryota</taxon>
        <taxon>Fungi</taxon>
        <taxon>Fungi incertae sedis</taxon>
        <taxon>Mucoromycota</taxon>
        <taxon>Glomeromycotina</taxon>
        <taxon>Glomeromycetes</taxon>
        <taxon>Glomerales</taxon>
        <taxon>Glomeraceae</taxon>
        <taxon>Funneliformis</taxon>
    </lineage>
</organism>
<feature type="non-terminal residue" evidence="1">
    <location>
        <position position="1"/>
    </location>
</feature>
<reference evidence="1" key="1">
    <citation type="submission" date="2021-06" db="EMBL/GenBank/DDBJ databases">
        <authorList>
            <person name="Kallberg Y."/>
            <person name="Tangrot J."/>
            <person name="Rosling A."/>
        </authorList>
    </citation>
    <scope>NUCLEOTIDE SEQUENCE</scope>
    <source>
        <strain evidence="1">UK204</strain>
    </source>
</reference>
<gene>
    <name evidence="1" type="ORF">FCALED_LOCUS6950</name>
</gene>
<sequence>AHASRLCPFRIYLINHSCQKPFVNIPSDIIIKEQPTELIIPQKHDHSQAPPLPNSL</sequence>
<dbReference type="AlphaFoldDB" id="A0A9N9BJ16"/>
<comment type="caution">
    <text evidence="1">The sequence shown here is derived from an EMBL/GenBank/DDBJ whole genome shotgun (WGS) entry which is preliminary data.</text>
</comment>
<proteinExistence type="predicted"/>
<keyword evidence="2" id="KW-1185">Reference proteome</keyword>